<dbReference type="Pfam" id="PF01663">
    <property type="entry name" value="Phosphodiest"/>
    <property type="match status" value="1"/>
</dbReference>
<sequence length="402" mass="41557">MSGDGRLPQPPADLRLPRTDRRLAGVLPDVARAFGVTDVPDVGAGLALDGVERVCVLLVDGLGDAALRARTGHAPTLRRLVADSEPVDAGYPTTTAASLASFGTGLGPGRTGMLGYAVRDPRTSLDAPGLVNLVSWTAQRVVGGGPGPGPAAEPPDPRAWQPHPTVFERLVAAGHEVTSIGPTRFAGSGLTTAGLRGATYRGAESLDARVDATLAALRRPGVAYLYWGELDKVGHHEGWSSPAWAEELGELDHALTRLLRRLPRGTAVVVTADHGMVDVTGRTDVAAVPALARDVALVAGEPRACHVHLEAGADGDAAAARWRDVLGEDAWVLQRGEALGLGLFGDVEDARLPMIGDLVVAARGTHAVVDSRTQSAASIALVGMHGSLTPAELEVPAILAIA</sequence>
<name>A0AA37XDZ9_9MICO</name>
<dbReference type="SUPFAM" id="SSF53649">
    <property type="entry name" value="Alkaline phosphatase-like"/>
    <property type="match status" value="1"/>
</dbReference>
<dbReference type="AlphaFoldDB" id="A0AA37XDZ9"/>
<keyword evidence="2" id="KW-1185">Reference proteome</keyword>
<gene>
    <name evidence="1" type="ORF">GCM10025875_14470</name>
</gene>
<protein>
    <submittedName>
        <fullName evidence="1">Nucleotide pyrophosphatase</fullName>
    </submittedName>
</protein>
<reference evidence="1" key="1">
    <citation type="journal article" date="2014" name="Int. J. Syst. Evol. Microbiol.">
        <title>Complete genome sequence of Corynebacterium casei LMG S-19264T (=DSM 44701T), isolated from a smear-ripened cheese.</title>
        <authorList>
            <consortium name="US DOE Joint Genome Institute (JGI-PGF)"/>
            <person name="Walter F."/>
            <person name="Albersmeier A."/>
            <person name="Kalinowski J."/>
            <person name="Ruckert C."/>
        </authorList>
    </citation>
    <scope>NUCLEOTIDE SEQUENCE</scope>
    <source>
        <strain evidence="1">NBRC 112290</strain>
    </source>
</reference>
<proteinExistence type="predicted"/>
<evidence type="ECO:0000313" key="2">
    <source>
        <dbReference type="Proteomes" id="UP001157161"/>
    </source>
</evidence>
<dbReference type="Gene3D" id="3.40.720.10">
    <property type="entry name" value="Alkaline Phosphatase, subunit A"/>
    <property type="match status" value="1"/>
</dbReference>
<dbReference type="EMBL" id="BSUM01000001">
    <property type="protein sequence ID" value="GMA31455.1"/>
    <property type="molecule type" value="Genomic_DNA"/>
</dbReference>
<dbReference type="RefSeq" id="WP_284250281.1">
    <property type="nucleotide sequence ID" value="NZ_BSUM01000001.1"/>
</dbReference>
<reference evidence="1" key="2">
    <citation type="submission" date="2023-02" db="EMBL/GenBank/DDBJ databases">
        <authorList>
            <person name="Sun Q."/>
            <person name="Mori K."/>
        </authorList>
    </citation>
    <scope>NUCLEOTIDE SEQUENCE</scope>
    <source>
        <strain evidence="1">NBRC 112290</strain>
    </source>
</reference>
<comment type="caution">
    <text evidence="1">The sequence shown here is derived from an EMBL/GenBank/DDBJ whole genome shotgun (WGS) entry which is preliminary data.</text>
</comment>
<dbReference type="PANTHER" id="PTHR10151">
    <property type="entry name" value="ECTONUCLEOTIDE PYROPHOSPHATASE/PHOSPHODIESTERASE"/>
    <property type="match status" value="1"/>
</dbReference>
<evidence type="ECO:0000313" key="1">
    <source>
        <dbReference type="EMBL" id="GMA31455.1"/>
    </source>
</evidence>
<dbReference type="GO" id="GO:0016787">
    <property type="term" value="F:hydrolase activity"/>
    <property type="evidence" value="ECO:0007669"/>
    <property type="project" value="UniProtKB-ARBA"/>
</dbReference>
<organism evidence="1 2">
    <name type="scientific">Litorihabitans aurantiacus</name>
    <dbReference type="NCBI Taxonomy" id="1930061"/>
    <lineage>
        <taxon>Bacteria</taxon>
        <taxon>Bacillati</taxon>
        <taxon>Actinomycetota</taxon>
        <taxon>Actinomycetes</taxon>
        <taxon>Micrococcales</taxon>
        <taxon>Beutenbergiaceae</taxon>
        <taxon>Litorihabitans</taxon>
    </lineage>
</organism>
<dbReference type="InterPro" id="IPR017850">
    <property type="entry name" value="Alkaline_phosphatase_core_sf"/>
</dbReference>
<dbReference type="Proteomes" id="UP001157161">
    <property type="component" value="Unassembled WGS sequence"/>
</dbReference>
<dbReference type="InterPro" id="IPR002591">
    <property type="entry name" value="Phosphodiest/P_Trfase"/>
</dbReference>
<accession>A0AA37XDZ9</accession>
<dbReference type="PANTHER" id="PTHR10151:SF120">
    <property type="entry name" value="BIS(5'-ADENOSYL)-TRIPHOSPHATASE"/>
    <property type="match status" value="1"/>
</dbReference>